<gene>
    <name evidence="2" type="ORF">OEV82_14065</name>
</gene>
<keyword evidence="1" id="KW-0812">Transmembrane</keyword>
<evidence type="ECO:0000256" key="1">
    <source>
        <dbReference type="SAM" id="Phobius"/>
    </source>
</evidence>
<comment type="caution">
    <text evidence="2">The sequence shown here is derived from an EMBL/GenBank/DDBJ whole genome shotgun (WGS) entry which is preliminary data.</text>
</comment>
<keyword evidence="1" id="KW-0472">Membrane</keyword>
<dbReference type="RefSeq" id="WP_173662620.1">
    <property type="nucleotide sequence ID" value="NZ_JAOUSE010000060.1"/>
</dbReference>
<evidence type="ECO:0000313" key="3">
    <source>
        <dbReference type="Proteomes" id="UP001208656"/>
    </source>
</evidence>
<dbReference type="Proteomes" id="UP001208656">
    <property type="component" value="Unassembled WGS sequence"/>
</dbReference>
<evidence type="ECO:0000313" key="2">
    <source>
        <dbReference type="EMBL" id="MCU9595566.1"/>
    </source>
</evidence>
<protein>
    <recommendedName>
        <fullName evidence="4">Secreted protein</fullName>
    </recommendedName>
</protein>
<name>A0ABT2WIP7_9BACI</name>
<sequence>MILQRLWKNYCYVILLIIISIIFSFVYVFTMSESHIEQENQDFENQHIDYAVEWKSSMK</sequence>
<proteinExistence type="predicted"/>
<keyword evidence="1" id="KW-1133">Transmembrane helix</keyword>
<organism evidence="2 3">
    <name type="scientific">Pallidibacillus thermolactis</name>
    <dbReference type="NCBI Taxonomy" id="251051"/>
    <lineage>
        <taxon>Bacteria</taxon>
        <taxon>Bacillati</taxon>
        <taxon>Bacillota</taxon>
        <taxon>Bacilli</taxon>
        <taxon>Bacillales</taxon>
        <taxon>Bacillaceae</taxon>
        <taxon>Pallidibacillus</taxon>
    </lineage>
</organism>
<feature type="transmembrane region" description="Helical" evidence="1">
    <location>
        <begin position="12"/>
        <end position="30"/>
    </location>
</feature>
<accession>A0ABT2WIP7</accession>
<dbReference type="EMBL" id="JAOUSE010000060">
    <property type="protein sequence ID" value="MCU9595566.1"/>
    <property type="molecule type" value="Genomic_DNA"/>
</dbReference>
<reference evidence="2 3" key="1">
    <citation type="submission" date="2022-10" db="EMBL/GenBank/DDBJ databases">
        <title>Description of Fervidibacillus gen. nov. in the family Fervidibacillaceae fam. nov. with two species, Fervidibacillus albus sp. nov., and Fervidibacillus halotolerans sp. nov., isolated from tidal flat sediments.</title>
        <authorList>
            <person name="Kwon K.K."/>
            <person name="Yang S.-H."/>
        </authorList>
    </citation>
    <scope>NUCLEOTIDE SEQUENCE [LARGE SCALE GENOMIC DNA]</scope>
    <source>
        <strain evidence="2 3">DSM 23332</strain>
    </source>
</reference>
<evidence type="ECO:0008006" key="4">
    <source>
        <dbReference type="Google" id="ProtNLM"/>
    </source>
</evidence>
<keyword evidence="3" id="KW-1185">Reference proteome</keyword>